<feature type="region of interest" description="Disordered" evidence="1">
    <location>
        <begin position="1"/>
        <end position="29"/>
    </location>
</feature>
<reference evidence="2" key="2">
    <citation type="submission" date="2015-03" db="EMBL/GenBank/DDBJ databases">
        <authorList>
            <person name="Chow C.-E.T."/>
            <person name="Winget D.M."/>
            <person name="White R.A.III."/>
            <person name="Hallam S.J."/>
            <person name="Suttle C.A."/>
        </authorList>
    </citation>
    <scope>NUCLEOTIDE SEQUENCE</scope>
    <source>
        <strain evidence="2">Anoxic2_3</strain>
    </source>
</reference>
<sequence>MPCPCSTRQATQQTQRSASSRHAPFRGSAPLCTPSTLPLKPPCNIQVWFYFCGSMRQGCATSLAGRIPA</sequence>
<evidence type="ECO:0000313" key="2">
    <source>
        <dbReference type="EMBL" id="AKH46835.1"/>
    </source>
</evidence>
<evidence type="ECO:0000256" key="1">
    <source>
        <dbReference type="SAM" id="MobiDB-lite"/>
    </source>
</evidence>
<protein>
    <submittedName>
        <fullName evidence="2">Uncharacterized protein</fullName>
    </submittedName>
</protein>
<dbReference type="EMBL" id="KR029587">
    <property type="protein sequence ID" value="AKH46835.1"/>
    <property type="molecule type" value="Genomic_DNA"/>
</dbReference>
<organism evidence="2">
    <name type="scientific">uncultured marine virus</name>
    <dbReference type="NCBI Taxonomy" id="186617"/>
    <lineage>
        <taxon>Viruses</taxon>
        <taxon>environmental samples</taxon>
    </lineage>
</organism>
<proteinExistence type="predicted"/>
<name>A0A0F7L4D3_9VIRU</name>
<reference evidence="2" key="1">
    <citation type="journal article" date="2015" name="Front. Microbiol.">
        <title>Combining genomic sequencing methods to explore viral diversity and reveal potential virus-host interactions.</title>
        <authorList>
            <person name="Chow C.E."/>
            <person name="Winget D.M."/>
            <person name="White R.A.III."/>
            <person name="Hallam S.J."/>
            <person name="Suttle C.A."/>
        </authorList>
    </citation>
    <scope>NUCLEOTIDE SEQUENCE</scope>
    <source>
        <strain evidence="2">Anoxic2_3</strain>
    </source>
</reference>
<accession>A0A0F7L4D3</accession>
<feature type="compositionally biased region" description="Low complexity" evidence="1">
    <location>
        <begin position="1"/>
        <end position="21"/>
    </location>
</feature>